<dbReference type="InterPro" id="IPR032466">
    <property type="entry name" value="Metal_Hydrolase"/>
</dbReference>
<protein>
    <submittedName>
        <fullName evidence="3">TIM-barrel fold metal-dependent hydrolase</fullName>
    </submittedName>
</protein>
<dbReference type="AlphaFoldDB" id="A0A9X2PZH6"/>
<dbReference type="RefSeq" id="WP_183957334.1">
    <property type="nucleotide sequence ID" value="NZ_JACIFB010000002.1"/>
</dbReference>
<dbReference type="InterPro" id="IPR032465">
    <property type="entry name" value="ACMSD"/>
</dbReference>
<dbReference type="SUPFAM" id="SSF51556">
    <property type="entry name" value="Metallo-dependent hydrolases"/>
    <property type="match status" value="1"/>
</dbReference>
<dbReference type="GO" id="GO:0016787">
    <property type="term" value="F:hydrolase activity"/>
    <property type="evidence" value="ECO:0007669"/>
    <property type="project" value="UniProtKB-KW"/>
</dbReference>
<evidence type="ECO:0000313" key="3">
    <source>
        <dbReference type="EMBL" id="MCS3708421.1"/>
    </source>
</evidence>
<dbReference type="GO" id="GO:0016831">
    <property type="term" value="F:carboxy-lyase activity"/>
    <property type="evidence" value="ECO:0007669"/>
    <property type="project" value="InterPro"/>
</dbReference>
<keyword evidence="1" id="KW-0456">Lyase</keyword>
<proteinExistence type="predicted"/>
<organism evidence="3 4">
    <name type="scientific">Salinibacter ruber</name>
    <dbReference type="NCBI Taxonomy" id="146919"/>
    <lineage>
        <taxon>Bacteria</taxon>
        <taxon>Pseudomonadati</taxon>
        <taxon>Rhodothermota</taxon>
        <taxon>Rhodothermia</taxon>
        <taxon>Rhodothermales</taxon>
        <taxon>Salinibacteraceae</taxon>
        <taxon>Salinibacter</taxon>
    </lineage>
</organism>
<evidence type="ECO:0000313" key="4">
    <source>
        <dbReference type="Proteomes" id="UP001155057"/>
    </source>
</evidence>
<dbReference type="InterPro" id="IPR006680">
    <property type="entry name" value="Amidohydro-rel"/>
</dbReference>
<dbReference type="Proteomes" id="UP001155057">
    <property type="component" value="Unassembled WGS sequence"/>
</dbReference>
<evidence type="ECO:0000259" key="2">
    <source>
        <dbReference type="Pfam" id="PF04909"/>
    </source>
</evidence>
<dbReference type="PANTHER" id="PTHR21240">
    <property type="entry name" value="2-AMINO-3-CARBOXYLMUCONATE-6-SEMIALDEHYDE DECARBOXYLASE"/>
    <property type="match status" value="1"/>
</dbReference>
<sequence>MIQDSSLPRFDAHTHLFHDRGFLKTLLEEERLRVLIINITGEALFEAPMEQRWEAMKAMKDRYPSRVALCTTFDPSPVTETGFADHVIERLRRHIEAGATAVKVWKDIGLAVRDEEGRFVQIDDPRFEPIWGFLADRDVPVIAHTGEPRAAWQPLDKESPHYRFYSENPTYHLYGRDDVPDWATVMEARDRWLEQNPDLTVVGAHLGSMAHDVDMVSDRLERYDNFYVDTAERFGDLVTQSSQKVRAFFEQHADRIVYGTDVIVEHPADRVSEAQRVQEKEAYESMLAHHWDYLTSGDSILVQDKLVDPVRVSGLNLPSSVVQAVCHDNAAKLYGWENEPRSSPARSGI</sequence>
<dbReference type="GO" id="GO:0005737">
    <property type="term" value="C:cytoplasm"/>
    <property type="evidence" value="ECO:0007669"/>
    <property type="project" value="TreeGrafter"/>
</dbReference>
<reference evidence="3" key="1">
    <citation type="submission" date="2022-08" db="EMBL/GenBank/DDBJ databases">
        <title>Genomic Encyclopedia of Type Strains, Phase V (KMG-V): Genome sequencing to study the core and pangenomes of soil and plant-associated prokaryotes.</title>
        <authorList>
            <person name="Whitman W."/>
        </authorList>
    </citation>
    <scope>NUCLEOTIDE SEQUENCE</scope>
    <source>
        <strain evidence="3">SP3049</strain>
    </source>
</reference>
<accession>A0A9X2PZH6</accession>
<name>A0A9X2PZH6_9BACT</name>
<comment type="caution">
    <text evidence="3">The sequence shown here is derived from an EMBL/GenBank/DDBJ whole genome shotgun (WGS) entry which is preliminary data.</text>
</comment>
<dbReference type="PANTHER" id="PTHR21240:SF28">
    <property type="entry name" value="ISO-OROTATE DECARBOXYLASE (EUROFUNG)"/>
    <property type="match status" value="1"/>
</dbReference>
<gene>
    <name evidence="3" type="ORF">GGP61_000008</name>
</gene>
<dbReference type="Gene3D" id="3.20.20.140">
    <property type="entry name" value="Metal-dependent hydrolases"/>
    <property type="match status" value="1"/>
</dbReference>
<evidence type="ECO:0000256" key="1">
    <source>
        <dbReference type="ARBA" id="ARBA00023239"/>
    </source>
</evidence>
<dbReference type="GO" id="GO:0019748">
    <property type="term" value="P:secondary metabolic process"/>
    <property type="evidence" value="ECO:0007669"/>
    <property type="project" value="TreeGrafter"/>
</dbReference>
<keyword evidence="3" id="KW-0378">Hydrolase</keyword>
<dbReference type="EMBL" id="JANUAE010000001">
    <property type="protein sequence ID" value="MCS3708421.1"/>
    <property type="molecule type" value="Genomic_DNA"/>
</dbReference>
<feature type="domain" description="Amidohydrolase-related" evidence="2">
    <location>
        <begin position="11"/>
        <end position="335"/>
    </location>
</feature>
<dbReference type="Pfam" id="PF04909">
    <property type="entry name" value="Amidohydro_2"/>
    <property type="match status" value="1"/>
</dbReference>